<protein>
    <submittedName>
        <fullName evidence="7">PLP-dependent transferase</fullName>
    </submittedName>
</protein>
<accession>A0A395GT08</accession>
<evidence type="ECO:0000256" key="5">
    <source>
        <dbReference type="ARBA" id="ARBA00022898"/>
    </source>
</evidence>
<gene>
    <name evidence="7" type="ORF">BO80DRAFT_495553</name>
</gene>
<dbReference type="VEuPathDB" id="FungiDB:BO80DRAFT_495553"/>
<comment type="cofactor">
    <cofactor evidence="1">
        <name>pyridoxal 5'-phosphate</name>
        <dbReference type="ChEBI" id="CHEBI:597326"/>
    </cofactor>
</comment>
<feature type="domain" description="Aminotransferase class I/classII large" evidence="6">
    <location>
        <begin position="209"/>
        <end position="291"/>
    </location>
</feature>
<dbReference type="Proteomes" id="UP000249402">
    <property type="component" value="Unassembled WGS sequence"/>
</dbReference>
<dbReference type="Gene3D" id="3.40.640.10">
    <property type="entry name" value="Type I PLP-dependent aspartate aminotransferase-like (Major domain)"/>
    <property type="match status" value="2"/>
</dbReference>
<keyword evidence="3" id="KW-0032">Aminotransferase</keyword>
<proteinExistence type="inferred from homology"/>
<organism evidence="7 8">
    <name type="scientific">Aspergillus ibericus CBS 121593</name>
    <dbReference type="NCBI Taxonomy" id="1448316"/>
    <lineage>
        <taxon>Eukaryota</taxon>
        <taxon>Fungi</taxon>
        <taxon>Dikarya</taxon>
        <taxon>Ascomycota</taxon>
        <taxon>Pezizomycotina</taxon>
        <taxon>Eurotiomycetes</taxon>
        <taxon>Eurotiomycetidae</taxon>
        <taxon>Eurotiales</taxon>
        <taxon>Aspergillaceae</taxon>
        <taxon>Aspergillus</taxon>
        <taxon>Aspergillus subgen. Circumdati</taxon>
    </lineage>
</organism>
<dbReference type="GO" id="GO:0047536">
    <property type="term" value="F:2-aminoadipate transaminase activity"/>
    <property type="evidence" value="ECO:0007669"/>
    <property type="project" value="TreeGrafter"/>
</dbReference>
<dbReference type="GO" id="GO:0019878">
    <property type="term" value="P:lysine biosynthetic process via aminoadipic acid"/>
    <property type="evidence" value="ECO:0007669"/>
    <property type="project" value="TreeGrafter"/>
</dbReference>
<evidence type="ECO:0000313" key="7">
    <source>
        <dbReference type="EMBL" id="RAK98556.1"/>
    </source>
</evidence>
<dbReference type="InterPro" id="IPR050859">
    <property type="entry name" value="Class-I_PLP-dep_aminotransf"/>
</dbReference>
<dbReference type="InterPro" id="IPR015424">
    <property type="entry name" value="PyrdxlP-dep_Trfase"/>
</dbReference>
<dbReference type="OrthoDB" id="691673at2759"/>
<evidence type="ECO:0000256" key="2">
    <source>
        <dbReference type="ARBA" id="ARBA00007441"/>
    </source>
</evidence>
<dbReference type="STRING" id="1448316.A0A395GT08"/>
<name>A0A395GT08_9EURO</name>
<sequence length="422" mass="47191">MAPLSPADVQTLRAGSAPLNLSVAANVSADAFKSPHTLGKPRARPMDHHFSMESAGFRGSAMKKSASVVSARKVIPLGAGRPTANYYPWNDLAFEGMRPALQSLPDESPGDAPHMQTASKEGVDYNLSLVLNYGGASGSPHLLRFITEHIEMEYTYPGALEGARQLDLHVHGIQMDREGARADDLARLLDTWDLARGLKPRLHYMIPSGQNPTGTTQSLARRREIYQVAEEHDLLVIEDDPYYFLRAGTRGEESDRNARVPSYVSLDKSGRVVRLDSTSKILAPGLRVGWQEVSTVSVTGPSQWMTWKLLDECWGHQGFLDWLDSLSLEYRFRRDILLDACNRYLPKEICSWVEPVYGMFLWICLDWQKHPRFQASIAQKDHQCQIVEIESNILLTAFFNGVQVTPDSLFGCNSALHQALHF</sequence>
<dbReference type="GO" id="GO:0009074">
    <property type="term" value="P:aromatic amino acid family catabolic process"/>
    <property type="evidence" value="ECO:0007669"/>
    <property type="project" value="TreeGrafter"/>
</dbReference>
<dbReference type="PANTHER" id="PTHR42790">
    <property type="entry name" value="AMINOTRANSFERASE"/>
    <property type="match status" value="1"/>
</dbReference>
<dbReference type="CDD" id="cd00609">
    <property type="entry name" value="AAT_like"/>
    <property type="match status" value="1"/>
</dbReference>
<dbReference type="GO" id="GO:0006571">
    <property type="term" value="P:tyrosine biosynthetic process"/>
    <property type="evidence" value="ECO:0007669"/>
    <property type="project" value="TreeGrafter"/>
</dbReference>
<keyword evidence="8" id="KW-1185">Reference proteome</keyword>
<dbReference type="GO" id="GO:0008793">
    <property type="term" value="F:aromatic-amino-acid transaminase activity"/>
    <property type="evidence" value="ECO:0007669"/>
    <property type="project" value="TreeGrafter"/>
</dbReference>
<dbReference type="GeneID" id="37228821"/>
<evidence type="ECO:0000256" key="4">
    <source>
        <dbReference type="ARBA" id="ARBA00022679"/>
    </source>
</evidence>
<dbReference type="EMBL" id="KZ824453">
    <property type="protein sequence ID" value="RAK98556.1"/>
    <property type="molecule type" value="Genomic_DNA"/>
</dbReference>
<evidence type="ECO:0000313" key="8">
    <source>
        <dbReference type="Proteomes" id="UP000249402"/>
    </source>
</evidence>
<dbReference type="InterPro" id="IPR004839">
    <property type="entry name" value="Aminotransferase_I/II_large"/>
</dbReference>
<dbReference type="SUPFAM" id="SSF53383">
    <property type="entry name" value="PLP-dependent transferases"/>
    <property type="match status" value="1"/>
</dbReference>
<keyword evidence="5" id="KW-0663">Pyridoxal phosphate</keyword>
<evidence type="ECO:0000256" key="1">
    <source>
        <dbReference type="ARBA" id="ARBA00001933"/>
    </source>
</evidence>
<reference evidence="7 8" key="1">
    <citation type="submission" date="2018-02" db="EMBL/GenBank/DDBJ databases">
        <title>The genomes of Aspergillus section Nigri reveals drivers in fungal speciation.</title>
        <authorList>
            <consortium name="DOE Joint Genome Institute"/>
            <person name="Vesth T.C."/>
            <person name="Nybo J."/>
            <person name="Theobald S."/>
            <person name="Brandl J."/>
            <person name="Frisvad J.C."/>
            <person name="Nielsen K.F."/>
            <person name="Lyhne E.K."/>
            <person name="Kogle M.E."/>
            <person name="Kuo A."/>
            <person name="Riley R."/>
            <person name="Clum A."/>
            <person name="Nolan M."/>
            <person name="Lipzen A."/>
            <person name="Salamov A."/>
            <person name="Henrissat B."/>
            <person name="Wiebenga A."/>
            <person name="De vries R.P."/>
            <person name="Grigoriev I.V."/>
            <person name="Mortensen U.H."/>
            <person name="Andersen M.R."/>
            <person name="Baker S.E."/>
        </authorList>
    </citation>
    <scope>NUCLEOTIDE SEQUENCE [LARGE SCALE GENOMIC DNA]</scope>
    <source>
        <strain evidence="7 8">CBS 121593</strain>
    </source>
</reference>
<evidence type="ECO:0000256" key="3">
    <source>
        <dbReference type="ARBA" id="ARBA00022576"/>
    </source>
</evidence>
<dbReference type="AlphaFoldDB" id="A0A395GT08"/>
<dbReference type="InterPro" id="IPR015421">
    <property type="entry name" value="PyrdxlP-dep_Trfase_major"/>
</dbReference>
<dbReference type="PANTHER" id="PTHR42790:SF21">
    <property type="entry name" value="AROMATIC_AMINOADIPATE AMINOTRANSFERASE 1"/>
    <property type="match status" value="1"/>
</dbReference>
<keyword evidence="4 7" id="KW-0808">Transferase</keyword>
<dbReference type="GO" id="GO:0030170">
    <property type="term" value="F:pyridoxal phosphate binding"/>
    <property type="evidence" value="ECO:0007669"/>
    <property type="project" value="InterPro"/>
</dbReference>
<dbReference type="Pfam" id="PF00155">
    <property type="entry name" value="Aminotran_1_2"/>
    <property type="match status" value="1"/>
</dbReference>
<dbReference type="RefSeq" id="XP_025572884.1">
    <property type="nucleotide sequence ID" value="XM_025723956.1"/>
</dbReference>
<evidence type="ECO:0000259" key="6">
    <source>
        <dbReference type="Pfam" id="PF00155"/>
    </source>
</evidence>
<comment type="similarity">
    <text evidence="2">Belongs to the class-I pyridoxal-phosphate-dependent aminotransferase family.</text>
</comment>